<organism evidence="1 2">
    <name type="scientific">Dipteronia sinensis</name>
    <dbReference type="NCBI Taxonomy" id="43782"/>
    <lineage>
        <taxon>Eukaryota</taxon>
        <taxon>Viridiplantae</taxon>
        <taxon>Streptophyta</taxon>
        <taxon>Embryophyta</taxon>
        <taxon>Tracheophyta</taxon>
        <taxon>Spermatophyta</taxon>
        <taxon>Magnoliopsida</taxon>
        <taxon>eudicotyledons</taxon>
        <taxon>Gunneridae</taxon>
        <taxon>Pentapetalae</taxon>
        <taxon>rosids</taxon>
        <taxon>malvids</taxon>
        <taxon>Sapindales</taxon>
        <taxon>Sapindaceae</taxon>
        <taxon>Hippocastanoideae</taxon>
        <taxon>Acereae</taxon>
        <taxon>Dipteronia</taxon>
    </lineage>
</organism>
<name>A0AAE0ANF0_9ROSI</name>
<dbReference type="EMBL" id="JANJYJ010000003">
    <property type="protein sequence ID" value="KAK3221366.1"/>
    <property type="molecule type" value="Genomic_DNA"/>
</dbReference>
<reference evidence="1" key="1">
    <citation type="journal article" date="2023" name="Plant J.">
        <title>Genome sequences and population genomics provide insights into the demographic history, inbreeding, and mutation load of two 'living fossil' tree species of Dipteronia.</title>
        <authorList>
            <person name="Feng Y."/>
            <person name="Comes H.P."/>
            <person name="Chen J."/>
            <person name="Zhu S."/>
            <person name="Lu R."/>
            <person name="Zhang X."/>
            <person name="Li P."/>
            <person name="Qiu J."/>
            <person name="Olsen K.M."/>
            <person name="Qiu Y."/>
        </authorList>
    </citation>
    <scope>NUCLEOTIDE SEQUENCE</scope>
    <source>
        <strain evidence="1">NBL</strain>
    </source>
</reference>
<evidence type="ECO:0000313" key="2">
    <source>
        <dbReference type="Proteomes" id="UP001281410"/>
    </source>
</evidence>
<accession>A0AAE0ANF0</accession>
<sequence>FQLHRHLHVAAYFLNPRFQYSEDYSTYREIKILMCMEKLIPNDDEKLHANLQIDLFKHKKGLFSFGLAKTLINNHSHGL</sequence>
<dbReference type="Proteomes" id="UP001281410">
    <property type="component" value="Unassembled WGS sequence"/>
</dbReference>
<keyword evidence="2" id="KW-1185">Reference proteome</keyword>
<dbReference type="AlphaFoldDB" id="A0AAE0ANF0"/>
<feature type="non-terminal residue" evidence="1">
    <location>
        <position position="1"/>
    </location>
</feature>
<proteinExistence type="predicted"/>
<evidence type="ECO:0000313" key="1">
    <source>
        <dbReference type="EMBL" id="KAK3221366.1"/>
    </source>
</evidence>
<gene>
    <name evidence="1" type="ORF">Dsin_008391</name>
</gene>
<comment type="caution">
    <text evidence="1">The sequence shown here is derived from an EMBL/GenBank/DDBJ whole genome shotgun (WGS) entry which is preliminary data.</text>
</comment>
<protein>
    <submittedName>
        <fullName evidence="1">Uncharacterized protein</fullName>
    </submittedName>
</protein>